<evidence type="ECO:0000313" key="3">
    <source>
        <dbReference type="Proteomes" id="UP000522262"/>
    </source>
</evidence>
<evidence type="ECO:0000313" key="2">
    <source>
        <dbReference type="EMBL" id="KAF5543290.1"/>
    </source>
</evidence>
<evidence type="ECO:0000256" key="1">
    <source>
        <dbReference type="SAM" id="MobiDB-lite"/>
    </source>
</evidence>
<feature type="compositionally biased region" description="Acidic residues" evidence="1">
    <location>
        <begin position="300"/>
        <end position="318"/>
    </location>
</feature>
<dbReference type="Proteomes" id="UP000522262">
    <property type="component" value="Unassembled WGS sequence"/>
</dbReference>
<feature type="region of interest" description="Disordered" evidence="1">
    <location>
        <begin position="300"/>
        <end position="345"/>
    </location>
</feature>
<dbReference type="EMBL" id="JAAOAM010000153">
    <property type="protein sequence ID" value="KAF5543290.1"/>
    <property type="molecule type" value="Genomic_DNA"/>
</dbReference>
<proteinExistence type="predicted"/>
<keyword evidence="3" id="KW-1185">Reference proteome</keyword>
<comment type="caution">
    <text evidence="2">The sequence shown here is derived from an EMBL/GenBank/DDBJ whole genome shotgun (WGS) entry which is preliminary data.</text>
</comment>
<gene>
    <name evidence="2" type="ORF">FMEXI_7070</name>
</gene>
<sequence>MSQISPRPEPPVVEREGFSLTKELFCASIGNVERFHPRKTKVGELKELLMKAVAQGQCDHVSQSVLSLRQSMEQALHPLHEKWQKDVEEWDANDRRKRLEELNKCKTPGEKANYDLDLFLEHYFTTNCQPDHHKTPDPLSLEGFDDRLGLHLKAGEVPGLYTKSGGPKDSRTLCIGWNTRAVDTLAASINARALEAEKHEREKKWTQAMEAHEQFVSTLKPPPPNRGRKSNARFDIEKCQGSYIIKCDPVTDGWKHLNSHILTMNIFPGEGDSLRANFDFGMIAGAMFLSNDKDTLDDLVGCDDGSATEDSDDSDDEGETKKGRKRSMKKEAKGANRGRPAKKKKIATSLSRRVFYRLRGKETGEGEILPDAEAGEIDFLSDDCTKFSGVAYEFPYVGSSVEFSGYKISNTPKGFPKNWNDYSEGAYEHARIGRWR</sequence>
<dbReference type="AlphaFoldDB" id="A0A8H5IWI1"/>
<name>A0A8H5IWI1_9HYPO</name>
<organism evidence="2 3">
    <name type="scientific">Fusarium mexicanum</name>
    <dbReference type="NCBI Taxonomy" id="751941"/>
    <lineage>
        <taxon>Eukaryota</taxon>
        <taxon>Fungi</taxon>
        <taxon>Dikarya</taxon>
        <taxon>Ascomycota</taxon>
        <taxon>Pezizomycotina</taxon>
        <taxon>Sordariomycetes</taxon>
        <taxon>Hypocreomycetidae</taxon>
        <taxon>Hypocreales</taxon>
        <taxon>Nectriaceae</taxon>
        <taxon>Fusarium</taxon>
        <taxon>Fusarium fujikuroi species complex</taxon>
    </lineage>
</organism>
<accession>A0A8H5IWI1</accession>
<protein>
    <submittedName>
        <fullName evidence="2">Uncharacterized protein</fullName>
    </submittedName>
</protein>
<reference evidence="2 3" key="1">
    <citation type="submission" date="2020-05" db="EMBL/GenBank/DDBJ databases">
        <title>Identification and distribution of gene clusters putatively required for synthesis of sphingolipid metabolism inhibitors in phylogenetically diverse species of the filamentous fungus Fusarium.</title>
        <authorList>
            <person name="Kim H.-S."/>
            <person name="Busman M."/>
            <person name="Brown D.W."/>
            <person name="Divon H."/>
            <person name="Uhlig S."/>
            <person name="Proctor R.H."/>
        </authorList>
    </citation>
    <scope>NUCLEOTIDE SEQUENCE [LARGE SCALE GENOMIC DNA]</scope>
    <source>
        <strain evidence="2 3">NRRL 53147</strain>
    </source>
</reference>